<protein>
    <submittedName>
        <fullName evidence="2">Uncharacterized protein</fullName>
    </submittedName>
</protein>
<reference evidence="3 4" key="1">
    <citation type="journal article" date="2019" name="Extremophiles">
        <title>Biogeography of thermophiles and predominance of Thermus scotoductus in domestic water heaters.</title>
        <authorList>
            <person name="Wilpiszeski R.L."/>
            <person name="Zhang Z."/>
            <person name="House C.H."/>
        </authorList>
    </citation>
    <scope>NUCLEOTIDE SEQUENCE [LARGE SCALE GENOMIC DNA]</scope>
    <source>
        <strain evidence="2 3">27_S27</strain>
        <strain evidence="1 4">34_S34</strain>
    </source>
</reference>
<dbReference type="AlphaFoldDB" id="A0A430RYG9"/>
<organism evidence="2 3">
    <name type="scientific">Thermus scotoductus</name>
    <dbReference type="NCBI Taxonomy" id="37636"/>
    <lineage>
        <taxon>Bacteria</taxon>
        <taxon>Thermotogati</taxon>
        <taxon>Deinococcota</taxon>
        <taxon>Deinococci</taxon>
        <taxon>Thermales</taxon>
        <taxon>Thermaceae</taxon>
        <taxon>Thermus</taxon>
    </lineage>
</organism>
<evidence type="ECO:0000313" key="2">
    <source>
        <dbReference type="EMBL" id="RTH25979.1"/>
    </source>
</evidence>
<comment type="caution">
    <text evidence="2">The sequence shown here is derived from an EMBL/GenBank/DDBJ whole genome shotgun (WGS) entry which is preliminary data.</text>
</comment>
<accession>A0A430RYG9</accession>
<dbReference type="Proteomes" id="UP000286734">
    <property type="component" value="Unassembled WGS sequence"/>
</dbReference>
<gene>
    <name evidence="2" type="ORF">CSW40_06095</name>
    <name evidence="1" type="ORF">CSW47_10555</name>
</gene>
<evidence type="ECO:0000313" key="1">
    <source>
        <dbReference type="EMBL" id="RTH02528.1"/>
    </source>
</evidence>
<dbReference type="Proteomes" id="UP000286712">
    <property type="component" value="Unassembled WGS sequence"/>
</dbReference>
<name>A0A430RYG9_THESC</name>
<evidence type="ECO:0000313" key="3">
    <source>
        <dbReference type="Proteomes" id="UP000286712"/>
    </source>
</evidence>
<evidence type="ECO:0000313" key="4">
    <source>
        <dbReference type="Proteomes" id="UP000286734"/>
    </source>
</evidence>
<proteinExistence type="predicted"/>
<dbReference type="EMBL" id="PELW01000144">
    <property type="protein sequence ID" value="RTH25979.1"/>
    <property type="molecule type" value="Genomic_DNA"/>
</dbReference>
<dbReference type="EMBL" id="PELP01000333">
    <property type="protein sequence ID" value="RTH02528.1"/>
    <property type="molecule type" value="Genomic_DNA"/>
</dbReference>
<sequence length="253" mass="27858">MRRWTSFVAVLLTAALAQLGPYVEKTYDVRDLMVRPGIVVLTPGFLTIVDVDESVEQAVSARSDLFEMRVFGNSIYLRPTKRAGTTDLVVTAGGRVFMLRLVIDDKNFTTYRYRIRYPRQTELPQGEFSSVVTQGEAKPPSAVKEATLPLQVEFTLTKAGEGLLLEYRALNAGKNPVVLDPARLRVQGGGKDLSFRLLWREGAAVPGRLLPGETERGAFLVDSLTLPVEVSWSATEVGTGRTLVVGGKWSEVK</sequence>